<dbReference type="InterPro" id="IPR029063">
    <property type="entry name" value="SAM-dependent_MTases_sf"/>
</dbReference>
<comment type="similarity">
    <text evidence="1">Belongs to the methyltransferase superfamily.</text>
</comment>
<evidence type="ECO:0000313" key="5">
    <source>
        <dbReference type="EMBL" id="SEH61544.1"/>
    </source>
</evidence>
<dbReference type="SUPFAM" id="SSF53335">
    <property type="entry name" value="S-adenosyl-L-methionine-dependent methyltransferases"/>
    <property type="match status" value="1"/>
</dbReference>
<dbReference type="Gene3D" id="3.40.50.150">
    <property type="entry name" value="Vaccinia Virus protein VP39"/>
    <property type="match status" value="1"/>
</dbReference>
<dbReference type="OrthoDB" id="1853779at2"/>
<organism evidence="5 6">
    <name type="scientific">Magnetospirillum fulvum</name>
    <name type="common">Rhodospirillum fulvum</name>
    <dbReference type="NCBI Taxonomy" id="1082"/>
    <lineage>
        <taxon>Bacteria</taxon>
        <taxon>Pseudomonadati</taxon>
        <taxon>Pseudomonadota</taxon>
        <taxon>Alphaproteobacteria</taxon>
        <taxon>Rhodospirillales</taxon>
        <taxon>Rhodospirillaceae</taxon>
        <taxon>Magnetospirillum</taxon>
    </lineage>
</organism>
<dbReference type="CDD" id="cd02440">
    <property type="entry name" value="AdoMet_MTases"/>
    <property type="match status" value="1"/>
</dbReference>
<protein>
    <submittedName>
        <fullName evidence="5">Methyltransferase domain-containing protein</fullName>
    </submittedName>
</protein>
<evidence type="ECO:0000256" key="2">
    <source>
        <dbReference type="ARBA" id="ARBA00022603"/>
    </source>
</evidence>
<sequence>MPTTTLRDENHTRWTALHQKSTQLATRVTPSYAIKRILAHKAAIRTQSARREILEVGCGFGRNLLYLIENGFCDVIHGIDQTPVAVESSRALLSDYVERGLCFLSVMDAGRGLAFADNRFDCVFDIMSAITFIPQPEDRQRYWSEIARILKPGGVYMFLTVRAEAEAQIKDRLASSVELDTGLFRREQDGMIEKCYTAAEIRDLTQGLDEVELSITSEHIRAFGDEHFDRQDGFWFGIFRKP</sequence>
<evidence type="ECO:0000313" key="6">
    <source>
        <dbReference type="Proteomes" id="UP000182983"/>
    </source>
</evidence>
<name>A0A1H6JHW4_MAGFU</name>
<evidence type="ECO:0000259" key="4">
    <source>
        <dbReference type="Pfam" id="PF08241"/>
    </source>
</evidence>
<dbReference type="Pfam" id="PF08241">
    <property type="entry name" value="Methyltransf_11"/>
    <property type="match status" value="1"/>
</dbReference>
<keyword evidence="3 5" id="KW-0808">Transferase</keyword>
<reference evidence="6" key="1">
    <citation type="submission" date="2016-10" db="EMBL/GenBank/DDBJ databases">
        <authorList>
            <person name="Varghese N."/>
            <person name="Submissions S."/>
        </authorList>
    </citation>
    <scope>NUCLEOTIDE SEQUENCE [LARGE SCALE GENOMIC DNA]</scope>
    <source>
        <strain evidence="6">DSM 13234</strain>
    </source>
</reference>
<accession>A0A1H6JHW4</accession>
<evidence type="ECO:0000256" key="1">
    <source>
        <dbReference type="ARBA" id="ARBA00008361"/>
    </source>
</evidence>
<keyword evidence="6" id="KW-1185">Reference proteome</keyword>
<dbReference type="GO" id="GO:0032259">
    <property type="term" value="P:methylation"/>
    <property type="evidence" value="ECO:0007669"/>
    <property type="project" value="UniProtKB-KW"/>
</dbReference>
<keyword evidence="2 5" id="KW-0489">Methyltransferase</keyword>
<dbReference type="PANTHER" id="PTHR12176">
    <property type="entry name" value="SAM-DEPENDENT METHYLTRANSFERASE SUPERFAMILY PROTEIN"/>
    <property type="match status" value="1"/>
</dbReference>
<proteinExistence type="inferred from homology"/>
<dbReference type="Proteomes" id="UP000182983">
    <property type="component" value="Unassembled WGS sequence"/>
</dbReference>
<dbReference type="GO" id="GO:0008757">
    <property type="term" value="F:S-adenosylmethionine-dependent methyltransferase activity"/>
    <property type="evidence" value="ECO:0007669"/>
    <property type="project" value="InterPro"/>
</dbReference>
<dbReference type="EMBL" id="FNWO01000017">
    <property type="protein sequence ID" value="SEH61544.1"/>
    <property type="molecule type" value="Genomic_DNA"/>
</dbReference>
<gene>
    <name evidence="5" type="ORF">SAMN04244559_03172</name>
</gene>
<dbReference type="InterPro" id="IPR051419">
    <property type="entry name" value="Lys/N-term_MeTrsfase_sf"/>
</dbReference>
<dbReference type="InterPro" id="IPR013216">
    <property type="entry name" value="Methyltransf_11"/>
</dbReference>
<dbReference type="RefSeq" id="WP_074770292.1">
    <property type="nucleotide sequence ID" value="NZ_FNWO01000017.1"/>
</dbReference>
<feature type="domain" description="Methyltransferase type 11" evidence="4">
    <location>
        <begin position="54"/>
        <end position="158"/>
    </location>
</feature>
<evidence type="ECO:0000256" key="3">
    <source>
        <dbReference type="ARBA" id="ARBA00022679"/>
    </source>
</evidence>
<dbReference type="AlphaFoldDB" id="A0A1H6JHW4"/>